<dbReference type="AlphaFoldDB" id="A0A1G7DYK1"/>
<dbReference type="PANTHER" id="PTHR13696:SF96">
    <property type="entry name" value="COBQ_COBB_MIND_PARA NUCLEOTIDE BINDING DOMAIN-CONTAINING PROTEIN"/>
    <property type="match status" value="1"/>
</dbReference>
<feature type="compositionally biased region" description="Acidic residues" evidence="1">
    <location>
        <begin position="283"/>
        <end position="296"/>
    </location>
</feature>
<proteinExistence type="predicted"/>
<dbReference type="InterPro" id="IPR050678">
    <property type="entry name" value="DNA_Partitioning_ATPase"/>
</dbReference>
<accession>A0A1G7DYK1</accession>
<dbReference type="STRING" id="69960.SAMN05421720_10893"/>
<dbReference type="Pfam" id="PF01656">
    <property type="entry name" value="CbiA"/>
    <property type="match status" value="1"/>
</dbReference>
<dbReference type="SUPFAM" id="SSF52540">
    <property type="entry name" value="P-loop containing nucleoside triphosphate hydrolases"/>
    <property type="match status" value="1"/>
</dbReference>
<dbReference type="Gene3D" id="3.40.50.300">
    <property type="entry name" value="P-loop containing nucleotide triphosphate hydrolases"/>
    <property type="match status" value="1"/>
</dbReference>
<keyword evidence="4" id="KW-1185">Reference proteome</keyword>
<feature type="compositionally biased region" description="Basic and acidic residues" evidence="1">
    <location>
        <begin position="325"/>
        <end position="334"/>
    </location>
</feature>
<feature type="domain" description="CobQ/CobB/MinD/ParA nucleotide binding" evidence="2">
    <location>
        <begin position="4"/>
        <end position="114"/>
    </location>
</feature>
<dbReference type="PANTHER" id="PTHR13696">
    <property type="entry name" value="P-LOOP CONTAINING NUCLEOSIDE TRIPHOSPHATE HYDROLASE"/>
    <property type="match status" value="1"/>
</dbReference>
<dbReference type="InterPro" id="IPR027417">
    <property type="entry name" value="P-loop_NTPase"/>
</dbReference>
<evidence type="ECO:0000259" key="2">
    <source>
        <dbReference type="Pfam" id="PF01656"/>
    </source>
</evidence>
<protein>
    <submittedName>
        <fullName evidence="3">Cellulose biosynthesis protein BcsQ</fullName>
    </submittedName>
</protein>
<dbReference type="Proteomes" id="UP000199412">
    <property type="component" value="Unassembled WGS sequence"/>
</dbReference>
<reference evidence="3 4" key="1">
    <citation type="submission" date="2016-10" db="EMBL/GenBank/DDBJ databases">
        <authorList>
            <person name="de Groot N.N."/>
        </authorList>
    </citation>
    <scope>NUCLEOTIDE SEQUENCE [LARGE SCALE GENOMIC DNA]</scope>
    <source>
        <strain evidence="3 4">ATCC 700224</strain>
    </source>
</reference>
<evidence type="ECO:0000313" key="4">
    <source>
        <dbReference type="Proteomes" id="UP000199412"/>
    </source>
</evidence>
<gene>
    <name evidence="3" type="ORF">SAMN05421720_10893</name>
</gene>
<dbReference type="InterPro" id="IPR002586">
    <property type="entry name" value="CobQ/CobB/MinD/ParA_Nub-bd_dom"/>
</dbReference>
<evidence type="ECO:0000256" key="1">
    <source>
        <dbReference type="SAM" id="MobiDB-lite"/>
    </source>
</evidence>
<dbReference type="RefSeq" id="WP_092786460.1">
    <property type="nucleotide sequence ID" value="NZ_FNAP01000008.1"/>
</dbReference>
<evidence type="ECO:0000313" key="3">
    <source>
        <dbReference type="EMBL" id="SDE56537.1"/>
    </source>
</evidence>
<organism evidence="3 4">
    <name type="scientific">Rhodospira trueperi</name>
    <dbReference type="NCBI Taxonomy" id="69960"/>
    <lineage>
        <taxon>Bacteria</taxon>
        <taxon>Pseudomonadati</taxon>
        <taxon>Pseudomonadota</taxon>
        <taxon>Alphaproteobacteria</taxon>
        <taxon>Rhodospirillales</taxon>
        <taxon>Rhodospirillaceae</taxon>
        <taxon>Rhodospira</taxon>
    </lineage>
</organism>
<sequence length="374" mass="40231">MQVIVFASQKGGSGKTTLAGHMAVMADALGLGPVAMLDTDPQGSLAQWWNSRQAGTPLFVRSSLTELPETLAELDRRGINMVVIDTPPAITIAIRSVVENADLVVLPVRPSPHDLRAAGATVDLVEGLDRPFVFVVNAASERARITSNAAVALSQHGTVAPVTVHNRTEYAASMSDGRTVMEVNPEGRSAEEMRALWDYIKGRLDRLTRQSGQTRSRSSSAFADFVRDTYDVRAGAPQHAEPMAPVPVEKELRQPAEAGFPAEPESASATGGGFDALRVVESDDLDDDYVDDGEGDNSERSSDSRGAWPSQPSPARADNLELDEEMSRRSERPTRMQAPTPAYPARGSRPVPAQGRSPLASQRHAFGRRGNVEV</sequence>
<feature type="region of interest" description="Disordered" evidence="1">
    <location>
        <begin position="283"/>
        <end position="374"/>
    </location>
</feature>
<dbReference type="CDD" id="cd02042">
    <property type="entry name" value="ParAB_family"/>
    <property type="match status" value="1"/>
</dbReference>
<dbReference type="EMBL" id="FNAP01000008">
    <property type="protein sequence ID" value="SDE56537.1"/>
    <property type="molecule type" value="Genomic_DNA"/>
</dbReference>
<name>A0A1G7DYK1_9PROT</name>
<dbReference type="OrthoDB" id="7331108at2"/>